<dbReference type="Gene3D" id="3.20.20.80">
    <property type="entry name" value="Glycosidases"/>
    <property type="match status" value="1"/>
</dbReference>
<comment type="caution">
    <text evidence="6">The sequence shown here is derived from an EMBL/GenBank/DDBJ whole genome shotgun (WGS) entry which is preliminary data.</text>
</comment>
<sequence length="565" mass="62185">MRKFYKSILPLACLSATLLVGCDQGGSNQPDSASSDERSVPHLEKRGQATQLIVDGKPFLVLGGELHNSSATNAAYLRPLLPRLDTMHLNTVLAAVTWELTEPEKGKYDFSLVDSILTQARANHLHVALLWFGTWKNGLSHYVPAWMKTDYKTYPRMHIKGGYPVESISPLCAEALKADAGAFAALMDHVKTIDAQHTVVMMQVENEVGLLGDSRDRGPEAEKAWAAAVPAELISYLQKNKGKLLPETDKLWAANGYQTQGTWAQVFGNTPQAEEAFMAWNYSHYVNSVAAAGKAKYALPMFVNTWIVQPDDKGPGDYPAGGPQAHVHDFWRAGGSAIDLLTPDVYLDKFDEIAQLYSRNGNSLFVPESKADEKGAANAFFLIGAYKAIGFSPFGIDDRIKDAVKDPVPQAFDVLQQLSPEILEAQSTGKIAGIWLNTEKPTQSVTLGNYRFDVAIRTNRDGSEKHDAGYGLIIQKGPDEFIIAGKYLQINFVPQTAGPQYVGYSLLDEGKYVNGQWTPGRRLNGDDIMLDYHIAQQAAIKKTGSVVRTLGDKPSIMRVKLYRFE</sequence>
<reference evidence="6 7" key="1">
    <citation type="submission" date="2018-04" db="EMBL/GenBank/DDBJ databases">
        <title>Genomic Encyclopedia of Archaeal and Bacterial Type Strains, Phase II (KMG-II): from individual species to whole genera.</title>
        <authorList>
            <person name="Goeker M."/>
        </authorList>
    </citation>
    <scope>NUCLEOTIDE SEQUENCE [LARGE SCALE GENOMIC DNA]</scope>
    <source>
        <strain evidence="6 7">DSM 26809</strain>
    </source>
</reference>
<dbReference type="GO" id="GO:0005975">
    <property type="term" value="P:carbohydrate metabolic process"/>
    <property type="evidence" value="ECO:0007669"/>
    <property type="project" value="InterPro"/>
</dbReference>
<dbReference type="InterPro" id="IPR017853">
    <property type="entry name" value="GH"/>
</dbReference>
<evidence type="ECO:0000313" key="6">
    <source>
        <dbReference type="EMBL" id="PTQ94824.1"/>
    </source>
</evidence>
<dbReference type="RefSeq" id="WP_107829504.1">
    <property type="nucleotide sequence ID" value="NZ_CP160205.1"/>
</dbReference>
<feature type="domain" description="Glycoside hydrolase family 42 N-terminal" evidence="4">
    <location>
        <begin position="85"/>
        <end position="253"/>
    </location>
</feature>
<name>A0A2T5J6Q3_9SPHI</name>
<evidence type="ECO:0000256" key="1">
    <source>
        <dbReference type="ARBA" id="ARBA00022801"/>
    </source>
</evidence>
<dbReference type="Gene3D" id="2.60.220.20">
    <property type="entry name" value="putative beta-Galactosidase from caulobacter crescentus"/>
    <property type="match status" value="1"/>
</dbReference>
<dbReference type="AlphaFoldDB" id="A0A2T5J6Q3"/>
<gene>
    <name evidence="6" type="ORF">C8P68_10634</name>
</gene>
<dbReference type="Proteomes" id="UP000244168">
    <property type="component" value="Unassembled WGS sequence"/>
</dbReference>
<dbReference type="Pfam" id="PF18120">
    <property type="entry name" value="DUF5597"/>
    <property type="match status" value="1"/>
</dbReference>
<evidence type="ECO:0000256" key="2">
    <source>
        <dbReference type="ARBA" id="ARBA00023295"/>
    </source>
</evidence>
<dbReference type="InterPro" id="IPR040719">
    <property type="entry name" value="DUF5597"/>
</dbReference>
<protein>
    <submittedName>
        <fullName evidence="6">Beta-galactosidase-like protein</fullName>
    </submittedName>
</protein>
<organism evidence="6 7">
    <name type="scientific">Mucilaginibacter yixingensis</name>
    <dbReference type="NCBI Taxonomy" id="1295612"/>
    <lineage>
        <taxon>Bacteria</taxon>
        <taxon>Pseudomonadati</taxon>
        <taxon>Bacteroidota</taxon>
        <taxon>Sphingobacteriia</taxon>
        <taxon>Sphingobacteriales</taxon>
        <taxon>Sphingobacteriaceae</taxon>
        <taxon>Mucilaginibacter</taxon>
    </lineage>
</organism>
<dbReference type="PROSITE" id="PS51257">
    <property type="entry name" value="PROKAR_LIPOPROTEIN"/>
    <property type="match status" value="1"/>
</dbReference>
<keyword evidence="2" id="KW-0326">Glycosidase</keyword>
<dbReference type="OrthoDB" id="703126at2"/>
<feature type="signal peptide" evidence="3">
    <location>
        <begin position="1"/>
        <end position="21"/>
    </location>
</feature>
<accession>A0A2T5J6Q3</accession>
<evidence type="ECO:0000313" key="7">
    <source>
        <dbReference type="Proteomes" id="UP000244168"/>
    </source>
</evidence>
<feature type="domain" description="DUF5597" evidence="5">
    <location>
        <begin position="410"/>
        <end position="529"/>
    </location>
</feature>
<dbReference type="EMBL" id="QAOQ01000006">
    <property type="protein sequence ID" value="PTQ94824.1"/>
    <property type="molecule type" value="Genomic_DNA"/>
</dbReference>
<feature type="chain" id="PRO_5015414240" evidence="3">
    <location>
        <begin position="22"/>
        <end position="565"/>
    </location>
</feature>
<evidence type="ECO:0000259" key="5">
    <source>
        <dbReference type="Pfam" id="PF18120"/>
    </source>
</evidence>
<evidence type="ECO:0000259" key="4">
    <source>
        <dbReference type="Pfam" id="PF02449"/>
    </source>
</evidence>
<dbReference type="FunFam" id="3.20.20.80:FF:000135">
    <property type="entry name" value="Beta-galactosidase, putative, bgl35A"/>
    <property type="match status" value="1"/>
</dbReference>
<keyword evidence="1" id="KW-0378">Hydrolase</keyword>
<dbReference type="Pfam" id="PF02449">
    <property type="entry name" value="Glyco_hydro_42"/>
    <property type="match status" value="1"/>
</dbReference>
<dbReference type="InterPro" id="IPR013529">
    <property type="entry name" value="Glyco_hydro_42_N"/>
</dbReference>
<dbReference type="GO" id="GO:0004565">
    <property type="term" value="F:beta-galactosidase activity"/>
    <property type="evidence" value="ECO:0007669"/>
    <property type="project" value="InterPro"/>
</dbReference>
<keyword evidence="7" id="KW-1185">Reference proteome</keyword>
<dbReference type="GO" id="GO:0009341">
    <property type="term" value="C:beta-galactosidase complex"/>
    <property type="evidence" value="ECO:0007669"/>
    <property type="project" value="InterPro"/>
</dbReference>
<evidence type="ECO:0000256" key="3">
    <source>
        <dbReference type="SAM" id="SignalP"/>
    </source>
</evidence>
<keyword evidence="3" id="KW-0732">Signal</keyword>
<proteinExistence type="predicted"/>
<dbReference type="SUPFAM" id="SSF51445">
    <property type="entry name" value="(Trans)glycosidases"/>
    <property type="match status" value="1"/>
</dbReference>